<dbReference type="EMBL" id="JBHPEI010000010">
    <property type="protein sequence ID" value="MFC1799512.1"/>
    <property type="molecule type" value="Genomic_DNA"/>
</dbReference>
<dbReference type="GO" id="GO:0016787">
    <property type="term" value="F:hydrolase activity"/>
    <property type="evidence" value="ECO:0007669"/>
    <property type="project" value="UniProtKB-KW"/>
</dbReference>
<dbReference type="Pfam" id="PF01551">
    <property type="entry name" value="Peptidase_M23"/>
    <property type="match status" value="1"/>
</dbReference>
<feature type="coiled-coil region" evidence="2">
    <location>
        <begin position="82"/>
        <end position="112"/>
    </location>
</feature>
<keyword evidence="1" id="KW-0732">Signal</keyword>
<dbReference type="Proteomes" id="UP001594288">
    <property type="component" value="Unassembled WGS sequence"/>
</dbReference>
<protein>
    <submittedName>
        <fullName evidence="5">M23 family metallopeptidase</fullName>
        <ecNumber evidence="5">3.4.24.-</ecNumber>
    </submittedName>
</protein>
<proteinExistence type="predicted"/>
<evidence type="ECO:0000259" key="4">
    <source>
        <dbReference type="Pfam" id="PF01551"/>
    </source>
</evidence>
<keyword evidence="3" id="KW-1133">Transmembrane helix</keyword>
<evidence type="ECO:0000256" key="3">
    <source>
        <dbReference type="SAM" id="Phobius"/>
    </source>
</evidence>
<organism evidence="5 6">
    <name type="scientific">Eiseniibacteriota bacterium</name>
    <dbReference type="NCBI Taxonomy" id="2212470"/>
    <lineage>
        <taxon>Bacteria</taxon>
        <taxon>Candidatus Eiseniibacteriota</taxon>
    </lineage>
</organism>
<accession>A0ABV6YNK2</accession>
<evidence type="ECO:0000313" key="5">
    <source>
        <dbReference type="EMBL" id="MFC1799512.1"/>
    </source>
</evidence>
<dbReference type="EC" id="3.4.24.-" evidence="5"/>
<keyword evidence="6" id="KW-1185">Reference proteome</keyword>
<dbReference type="SUPFAM" id="SSF51261">
    <property type="entry name" value="Duplicated hybrid motif"/>
    <property type="match status" value="1"/>
</dbReference>
<comment type="caution">
    <text evidence="5">The sequence shown here is derived from an EMBL/GenBank/DDBJ whole genome shotgun (WGS) entry which is preliminary data.</text>
</comment>
<keyword evidence="3" id="KW-0472">Membrane</keyword>
<name>A0ABV6YNK2_UNCEI</name>
<keyword evidence="5" id="KW-0378">Hydrolase</keyword>
<gene>
    <name evidence="5" type="ORF">ACFL2Z_01180</name>
</gene>
<dbReference type="InterPro" id="IPR011055">
    <property type="entry name" value="Dup_hybrid_motif"/>
</dbReference>
<sequence>MKEHSKDQAGLLARLSVVLSHITRGFSCIIAPNGTGTTVTFNLPGRVAVLIVILLVVLVVGLVFVGMTYTRLAFLSVETSKLSSENETLRIENQKINEIEAELARLDEVRREIEAWAGIMTEQAQATDPEVFTPVVANMWPRRYTYAIMKPFYVEKPVYPGGMLRPASGWISRGYHVEGGNGAGHHGIDIAASTGTPVRSALEGRVMAAGWDDIYGNLIVIEHSDSLTTIYGHNEKIWVKEGEHVTKGQVIASVGSTGRSTAPHLHFEILLDDKPVDPQLYVDFTKDKEQKP</sequence>
<keyword evidence="2" id="KW-0175">Coiled coil</keyword>
<dbReference type="CDD" id="cd12797">
    <property type="entry name" value="M23_peptidase"/>
    <property type="match status" value="1"/>
</dbReference>
<reference evidence="5 6" key="1">
    <citation type="submission" date="2024-09" db="EMBL/GenBank/DDBJ databases">
        <authorList>
            <person name="D'Angelo T."/>
        </authorList>
    </citation>
    <scope>NUCLEOTIDE SEQUENCE [LARGE SCALE GENOMIC DNA]</scope>
    <source>
        <strain evidence="5">SAG AM-311-F02</strain>
    </source>
</reference>
<dbReference type="PANTHER" id="PTHR21666">
    <property type="entry name" value="PEPTIDASE-RELATED"/>
    <property type="match status" value="1"/>
</dbReference>
<feature type="transmembrane region" description="Helical" evidence="3">
    <location>
        <begin position="49"/>
        <end position="74"/>
    </location>
</feature>
<keyword evidence="3" id="KW-0812">Transmembrane</keyword>
<evidence type="ECO:0000256" key="1">
    <source>
        <dbReference type="ARBA" id="ARBA00022729"/>
    </source>
</evidence>
<feature type="domain" description="M23ase beta-sheet core" evidence="4">
    <location>
        <begin position="184"/>
        <end position="278"/>
    </location>
</feature>
<dbReference type="Gene3D" id="2.70.70.10">
    <property type="entry name" value="Glucose Permease (Domain IIA)"/>
    <property type="match status" value="1"/>
</dbReference>
<evidence type="ECO:0000313" key="6">
    <source>
        <dbReference type="Proteomes" id="UP001594288"/>
    </source>
</evidence>
<evidence type="ECO:0000256" key="2">
    <source>
        <dbReference type="SAM" id="Coils"/>
    </source>
</evidence>
<dbReference type="InterPro" id="IPR016047">
    <property type="entry name" value="M23ase_b-sheet_dom"/>
</dbReference>
<dbReference type="PANTHER" id="PTHR21666:SF289">
    <property type="entry name" value="L-ALA--D-GLU ENDOPEPTIDASE"/>
    <property type="match status" value="1"/>
</dbReference>
<dbReference type="InterPro" id="IPR050570">
    <property type="entry name" value="Cell_wall_metabolism_enzyme"/>
</dbReference>